<keyword evidence="2" id="KW-1185">Reference proteome</keyword>
<organism evidence="1 2">
    <name type="scientific">Alteromonas marina</name>
    <dbReference type="NCBI Taxonomy" id="203795"/>
    <lineage>
        <taxon>Bacteria</taxon>
        <taxon>Pseudomonadati</taxon>
        <taxon>Pseudomonadota</taxon>
        <taxon>Gammaproteobacteria</taxon>
        <taxon>Alteromonadales</taxon>
        <taxon>Alteromonadaceae</taxon>
        <taxon>Alteromonas/Salinimonas group</taxon>
        <taxon>Alteromonas</taxon>
    </lineage>
</organism>
<reference evidence="1 2" key="1">
    <citation type="submission" date="2014-12" db="EMBL/GenBank/DDBJ databases">
        <title>Genome sequencing of Alteromonas marina AD001.</title>
        <authorList>
            <person name="Adrian T.G.S."/>
            <person name="Chan K.G."/>
        </authorList>
    </citation>
    <scope>NUCLEOTIDE SEQUENCE [LARGE SCALE GENOMIC DNA]</scope>
    <source>
        <strain evidence="1 2">AD001</strain>
    </source>
</reference>
<dbReference type="RefSeq" id="WP_039217434.1">
    <property type="nucleotide sequence ID" value="NZ_JWLW01000007.1"/>
</dbReference>
<protein>
    <submittedName>
        <fullName evidence="1">Uncharacterized protein</fullName>
    </submittedName>
</protein>
<dbReference type="AlphaFoldDB" id="A0A0B3YEN6"/>
<sequence length="386" mass="44277">MKIKQIVLFLIFGFTFGQQTIAVERKEWSIISHKGESMFAASQHIEATRKGFELELSSKARFDSAQNLLSHYYWLLKEQKIKQVARLYTNKDGSRAKFENAITTNKLNLTKYSTLNRVQITSIQQWDSFTVYGVKLFNAKNKSMSWQERVVCEIRCYMVFAIADNSQASDLLNLSKMTYLESKRLNGDLTDKLKFKSKPIEFSVSHPEGGLYQGKKKEFNFKFAMQRFKGTQTVSRKKDCSIYESLETIAFCQFLNESNQVDSENRAAIEEFVKSITAKPQGNGVMMNENRGGMVQSIIFSSNAFLARVNKWQSVKLLGYVDSDSTRFVIFRPFISDNSVQPIQAVSFAIGETKKSNRLIYGSNWEDGYLFFYNNIVANKLNSALL</sequence>
<comment type="caution">
    <text evidence="1">The sequence shown here is derived from an EMBL/GenBank/DDBJ whole genome shotgun (WGS) entry which is preliminary data.</text>
</comment>
<evidence type="ECO:0000313" key="2">
    <source>
        <dbReference type="Proteomes" id="UP000031197"/>
    </source>
</evidence>
<gene>
    <name evidence="1" type="ORF">RJ41_04270</name>
</gene>
<proteinExistence type="predicted"/>
<dbReference type="Proteomes" id="UP000031197">
    <property type="component" value="Unassembled WGS sequence"/>
</dbReference>
<evidence type="ECO:0000313" key="1">
    <source>
        <dbReference type="EMBL" id="KHT55567.1"/>
    </source>
</evidence>
<accession>A0A0B3YEN6</accession>
<dbReference type="EMBL" id="JWLW01000007">
    <property type="protein sequence ID" value="KHT55567.1"/>
    <property type="molecule type" value="Genomic_DNA"/>
</dbReference>
<name>A0A0B3YEN6_9ALTE</name>
<dbReference type="OrthoDB" id="9871196at2"/>